<evidence type="ECO:0000259" key="1">
    <source>
        <dbReference type="PROSITE" id="PS50878"/>
    </source>
</evidence>
<keyword evidence="3" id="KW-1185">Reference proteome</keyword>
<proteinExistence type="predicted"/>
<gene>
    <name evidence="2" type="ORF">PCOR1329_LOCUS77000</name>
</gene>
<sequence>MVSPGMLEHVRGDGENEAKLRENLRLAREGRDSRRDQNTSDRVHAVSTMLGDAEALAQLRVARGACAVEQSPLGSYDPALLDPCRRLPVCNAVQRLCPILILFYVISGAGPVFVQFLHERHLVDFHLGDGVRAEIFFVKKKGGRLRMVANCRRSNEVFAEPLGVRLAIGDAFGPLEMADDDALLTVEGADLKDALYHLELPEELRSYFTLGPVRAGAGGKSARPPTKLFPRLRVAPMGWSSAMWWCQSVTERVAEAAGCDDATRLRDGRLAPALNPARHLEYVDNFVSIGYDATAARTAFSNVMKELRRRGLVVTHEAHLGDNEGEYAVLGWSITSSGRLSASSSRLWRFRLAVRGLLRRGRAPGQDIERVLGHIIFVALARREGFSILESRFRFVQECDHREVPLWSRVRQGLMAWDGVAPLLWRDLHAQWSPSVGCVGASPRGLGACDAEWEVAAVREVGRHSERWRYGRAERSPPRLRVHSAESAADAVAACGPGLEAVLPPPACQSGDSQAVGPPMLFSIMFGMPCGHLGIMVKRLSSRTDIDVSTRARAAGACADMSTAMTCTDEKHIITHVARERSVSFHMLWLALFAAALSRFPVLSSALLLGSPRARPAAASDVPPAAASLARAAPGPGGHPVDWPVLRVSSESGPGSSAPSTAIGVLLEIHGRPGEVHGLQLQGAMLASAAASGAHRCVSAPLRARDVGDISKPGEFDASARLPLDRRAGLAGGLLVMAAARCRAVPPAAAPLFAVSQRAVAEAWRKAAMALGLAKLGSSHVCQLCHSGRSLDYAASLRDLEHIGRQGYWKSRSSVRRCEMGGRPAELLHLLPAVQRQHARACAVSLSQSCHCLPSPGQIAPSVAAGWSTELPAAPVLLAFSRGVLAGGIYFNKSPTSAAKGFGLPDPLAAAPAPAALPAPAAPPAAAAPPVGGGLGALAAALGGGAPAPAAAAAAPAGVGGALAPPAAAAAVGDPRAMALVLDGRGLRDLSFGDALKHWAETVRADWPVKRPRPMLWILGFTQRMAGGSMHVELHETMCRVIETALCRDQIVICELASFEYLAHQLQLVEEGVCEERARRTQPAPKAKALAKEASLTDFPAEVGNFLGTDDTDETKGELRISLAMMGWIADQMKNEAAVAKERRKAREERALRAPWRTPRTLTTMGLASTLFLLERLVSHAQSPSGLRLWCNEGLSALNWLHCGKDEQSAPREGARAPAVQAASVEHLASQHREFELPAARSAPGCAGDSGRGRPCSKSLVAWPKSTKAVSTADVVSEADSIVLQGWGQSMLDPESVAAELRGSLGVLRPRVDPELRHRPKPCAQFLKQLEASDATLAFDTRLANCSFAAPPATRLPTPGARASADCDGSFAFAQGDIQCAFCHLRLPAGMESLFPLPAISHRCIGFKSINGAPIGINDFVQPLVTVVPMGWSWTLHFGQSALTRALSDVGFQDCEMILDGGSPRPLVPPTDALCAGCVDNFCVVSKSPEIAAPRARAVADLLAARGLPALDFSPAVSNGGLYRVTKATRAQTVHPGPASLLRGSPSVLGDSAVSAATGRGFKNSSELDVVLAVLLAHFFIDGYDSATGRMAMAALKHHHPSMLAGGRPLRRAFRSFQGWAELAPPQTRLPLPRVAMFAIAGAPPAQGRLSEVTFARLAFDAYLRPSGARRLAVASLIAPRIGSTEGHQHWAIFVSDAASGRPGKAGATDESAIVDDPHLLEALRQGRRPEASLRSFPPDQVRRALEDSLVQLQLDGEQTSPCSLRRGGAPDDLLSGRRAMKEVEDRGRWMTHQSLKRYATRARMKQLLGQLSPALVDFGDMVEQDFLNLMEVQARTGIFSSPLPPLLPATTPPPARAAPVLTDQWSFARGGCEGGLDGALPPRRAMSYCARARRVAHAELAKSAGSGRWPSTLLGAVRTMPVIRRY</sequence>
<name>A0ABN9XIB6_9DINO</name>
<dbReference type="Proteomes" id="UP001189429">
    <property type="component" value="Unassembled WGS sequence"/>
</dbReference>
<dbReference type="SUPFAM" id="SSF56672">
    <property type="entry name" value="DNA/RNA polymerases"/>
    <property type="match status" value="1"/>
</dbReference>
<comment type="caution">
    <text evidence="2">The sequence shown here is derived from an EMBL/GenBank/DDBJ whole genome shotgun (WGS) entry which is preliminary data.</text>
</comment>
<feature type="domain" description="Reverse transcriptase" evidence="1">
    <location>
        <begin position="119"/>
        <end position="334"/>
    </location>
</feature>
<organism evidence="2 3">
    <name type="scientific">Prorocentrum cordatum</name>
    <dbReference type="NCBI Taxonomy" id="2364126"/>
    <lineage>
        <taxon>Eukaryota</taxon>
        <taxon>Sar</taxon>
        <taxon>Alveolata</taxon>
        <taxon>Dinophyceae</taxon>
        <taxon>Prorocentrales</taxon>
        <taxon>Prorocentraceae</taxon>
        <taxon>Prorocentrum</taxon>
    </lineage>
</organism>
<dbReference type="PROSITE" id="PS50878">
    <property type="entry name" value="RT_POL"/>
    <property type="match status" value="1"/>
</dbReference>
<reference evidence="2" key="1">
    <citation type="submission" date="2023-10" db="EMBL/GenBank/DDBJ databases">
        <authorList>
            <person name="Chen Y."/>
            <person name="Shah S."/>
            <person name="Dougan E. K."/>
            <person name="Thang M."/>
            <person name="Chan C."/>
        </authorList>
    </citation>
    <scope>NUCLEOTIDE SEQUENCE [LARGE SCALE GENOMIC DNA]</scope>
</reference>
<dbReference type="EMBL" id="CAUYUJ010020616">
    <property type="protein sequence ID" value="CAK0899503.1"/>
    <property type="molecule type" value="Genomic_DNA"/>
</dbReference>
<dbReference type="InterPro" id="IPR043502">
    <property type="entry name" value="DNA/RNA_pol_sf"/>
</dbReference>
<evidence type="ECO:0000313" key="2">
    <source>
        <dbReference type="EMBL" id="CAK0899503.1"/>
    </source>
</evidence>
<protein>
    <recommendedName>
        <fullName evidence="1">Reverse transcriptase domain-containing protein</fullName>
    </recommendedName>
</protein>
<accession>A0ABN9XIB6</accession>
<dbReference type="InterPro" id="IPR000477">
    <property type="entry name" value="RT_dom"/>
</dbReference>
<evidence type="ECO:0000313" key="3">
    <source>
        <dbReference type="Proteomes" id="UP001189429"/>
    </source>
</evidence>